<gene>
    <name evidence="5" type="ORF">MATL_G00057920</name>
</gene>
<dbReference type="InterPro" id="IPR050111">
    <property type="entry name" value="C-type_lectin/snaclec_domain"/>
</dbReference>
<feature type="domain" description="C-type lectin" evidence="4">
    <location>
        <begin position="115"/>
        <end position="233"/>
    </location>
</feature>
<dbReference type="InterPro" id="IPR001304">
    <property type="entry name" value="C-type_lectin-like"/>
</dbReference>
<dbReference type="SMART" id="SM00034">
    <property type="entry name" value="CLECT"/>
    <property type="match status" value="1"/>
</dbReference>
<comment type="caution">
    <text evidence="5">The sequence shown here is derived from an EMBL/GenBank/DDBJ whole genome shotgun (WGS) entry which is preliminary data.</text>
</comment>
<keyword evidence="2" id="KW-1015">Disulfide bond</keyword>
<keyword evidence="6" id="KW-1185">Reference proteome</keyword>
<dbReference type="Gene3D" id="3.10.100.10">
    <property type="entry name" value="Mannose-Binding Protein A, subunit A"/>
    <property type="match status" value="1"/>
</dbReference>
<evidence type="ECO:0000259" key="4">
    <source>
        <dbReference type="PROSITE" id="PS50041"/>
    </source>
</evidence>
<dbReference type="OrthoDB" id="8935730at2759"/>
<keyword evidence="3" id="KW-0812">Transmembrane</keyword>
<keyword evidence="1" id="KW-0430">Lectin</keyword>
<protein>
    <recommendedName>
        <fullName evidence="4">C-type lectin domain-containing protein</fullName>
    </recommendedName>
</protein>
<sequence>MDSNGYDQFHGPDQLSSYHGQKVIIYRGRRITVAYVLYGIVLLLLLILLLITGVKFSQLSQEVADIKLFIVSVNASLAGSLAKLSKTDPVTIPLPYHSEHHTLERGPCDEDWVFFQGSCYQLSTKRANWHNAQQNCDQMGAHLIVINNAEEQEFITDLLSVNSYWIGLIEREEGHWTWVDGTDFATTPQFWHVGQPDDWDVVVNGEDCGQIQYDPDPRWNDADCTLRHLYICEQEEK</sequence>
<evidence type="ECO:0000256" key="3">
    <source>
        <dbReference type="SAM" id="Phobius"/>
    </source>
</evidence>
<dbReference type="Proteomes" id="UP001046870">
    <property type="component" value="Chromosome 4"/>
</dbReference>
<name>A0A9D3TFN8_MEGAT</name>
<dbReference type="PANTHER" id="PTHR22803">
    <property type="entry name" value="MANNOSE, PHOSPHOLIPASE, LECTIN RECEPTOR RELATED"/>
    <property type="match status" value="1"/>
</dbReference>
<keyword evidence="3" id="KW-1133">Transmembrane helix</keyword>
<dbReference type="InterPro" id="IPR016186">
    <property type="entry name" value="C-type_lectin-like/link_sf"/>
</dbReference>
<dbReference type="InterPro" id="IPR018378">
    <property type="entry name" value="C-type_lectin_CS"/>
</dbReference>
<dbReference type="EMBL" id="JAFDVH010000004">
    <property type="protein sequence ID" value="KAG7480597.1"/>
    <property type="molecule type" value="Genomic_DNA"/>
</dbReference>
<dbReference type="GO" id="GO:0030246">
    <property type="term" value="F:carbohydrate binding"/>
    <property type="evidence" value="ECO:0007669"/>
    <property type="project" value="UniProtKB-KW"/>
</dbReference>
<dbReference type="InterPro" id="IPR033989">
    <property type="entry name" value="CD209-like_CTLD"/>
</dbReference>
<accession>A0A9D3TFN8</accession>
<proteinExistence type="predicted"/>
<dbReference type="PROSITE" id="PS00615">
    <property type="entry name" value="C_TYPE_LECTIN_1"/>
    <property type="match status" value="1"/>
</dbReference>
<dbReference type="Pfam" id="PF00059">
    <property type="entry name" value="Lectin_C"/>
    <property type="match status" value="1"/>
</dbReference>
<dbReference type="AlphaFoldDB" id="A0A9D3TFN8"/>
<dbReference type="CDD" id="cd03590">
    <property type="entry name" value="CLECT_DC-SIGN_like"/>
    <property type="match status" value="1"/>
</dbReference>
<dbReference type="InterPro" id="IPR016187">
    <property type="entry name" value="CTDL_fold"/>
</dbReference>
<evidence type="ECO:0000256" key="1">
    <source>
        <dbReference type="ARBA" id="ARBA00022734"/>
    </source>
</evidence>
<reference evidence="5" key="1">
    <citation type="submission" date="2021-01" db="EMBL/GenBank/DDBJ databases">
        <authorList>
            <person name="Zahm M."/>
            <person name="Roques C."/>
            <person name="Cabau C."/>
            <person name="Klopp C."/>
            <person name="Donnadieu C."/>
            <person name="Jouanno E."/>
            <person name="Lampietro C."/>
            <person name="Louis A."/>
            <person name="Herpin A."/>
            <person name="Echchiki A."/>
            <person name="Berthelot C."/>
            <person name="Parey E."/>
            <person name="Roest-Crollius H."/>
            <person name="Braasch I."/>
            <person name="Postlethwait J."/>
            <person name="Bobe J."/>
            <person name="Montfort J."/>
            <person name="Bouchez O."/>
            <person name="Begum T."/>
            <person name="Mejri S."/>
            <person name="Adams A."/>
            <person name="Chen W.-J."/>
            <person name="Guiguen Y."/>
        </authorList>
    </citation>
    <scope>NUCLEOTIDE SEQUENCE</scope>
    <source>
        <strain evidence="5">YG-15Mar2019-1</strain>
        <tissue evidence="5">Brain</tissue>
    </source>
</reference>
<keyword evidence="3" id="KW-0472">Membrane</keyword>
<dbReference type="PROSITE" id="PS50041">
    <property type="entry name" value="C_TYPE_LECTIN_2"/>
    <property type="match status" value="1"/>
</dbReference>
<evidence type="ECO:0000313" key="5">
    <source>
        <dbReference type="EMBL" id="KAG7480597.1"/>
    </source>
</evidence>
<evidence type="ECO:0000256" key="2">
    <source>
        <dbReference type="ARBA" id="ARBA00023157"/>
    </source>
</evidence>
<evidence type="ECO:0000313" key="6">
    <source>
        <dbReference type="Proteomes" id="UP001046870"/>
    </source>
</evidence>
<feature type="transmembrane region" description="Helical" evidence="3">
    <location>
        <begin position="31"/>
        <end position="51"/>
    </location>
</feature>
<dbReference type="SUPFAM" id="SSF56436">
    <property type="entry name" value="C-type lectin-like"/>
    <property type="match status" value="1"/>
</dbReference>
<organism evidence="5 6">
    <name type="scientific">Megalops atlanticus</name>
    <name type="common">Tarpon</name>
    <name type="synonym">Clupea gigantea</name>
    <dbReference type="NCBI Taxonomy" id="7932"/>
    <lineage>
        <taxon>Eukaryota</taxon>
        <taxon>Metazoa</taxon>
        <taxon>Chordata</taxon>
        <taxon>Craniata</taxon>
        <taxon>Vertebrata</taxon>
        <taxon>Euteleostomi</taxon>
        <taxon>Actinopterygii</taxon>
        <taxon>Neopterygii</taxon>
        <taxon>Teleostei</taxon>
        <taxon>Elopiformes</taxon>
        <taxon>Megalopidae</taxon>
        <taxon>Megalops</taxon>
    </lineage>
</organism>